<dbReference type="GO" id="GO:0008713">
    <property type="term" value="F:ADP-heptose-lipopolysaccharide heptosyltransferase activity"/>
    <property type="evidence" value="ECO:0007669"/>
    <property type="project" value="TreeGrafter"/>
</dbReference>
<dbReference type="FunCoup" id="A0A395JTJ1">
    <property type="interactions" value="92"/>
</dbReference>
<evidence type="ECO:0000256" key="2">
    <source>
        <dbReference type="ARBA" id="ARBA00022679"/>
    </source>
</evidence>
<organism evidence="3 4">
    <name type="scientific">Arenicella xantha</name>
    <dbReference type="NCBI Taxonomy" id="644221"/>
    <lineage>
        <taxon>Bacteria</taxon>
        <taxon>Pseudomonadati</taxon>
        <taxon>Pseudomonadota</taxon>
        <taxon>Gammaproteobacteria</taxon>
        <taxon>Arenicellales</taxon>
        <taxon>Arenicellaceae</taxon>
        <taxon>Arenicella</taxon>
    </lineage>
</organism>
<dbReference type="AlphaFoldDB" id="A0A395JTJ1"/>
<reference evidence="3 4" key="1">
    <citation type="submission" date="2018-06" db="EMBL/GenBank/DDBJ databases">
        <title>Genomic Encyclopedia of Type Strains, Phase IV (KMG-IV): sequencing the most valuable type-strain genomes for metagenomic binning, comparative biology and taxonomic classification.</title>
        <authorList>
            <person name="Goeker M."/>
        </authorList>
    </citation>
    <scope>NUCLEOTIDE SEQUENCE [LARGE SCALE GENOMIC DNA]</scope>
    <source>
        <strain evidence="3 4">DSM 24032</strain>
    </source>
</reference>
<dbReference type="InterPro" id="IPR051199">
    <property type="entry name" value="LPS_LOS_Heptosyltrfase"/>
</dbReference>
<name>A0A395JTJ1_9GAMM</name>
<evidence type="ECO:0000256" key="1">
    <source>
        <dbReference type="ARBA" id="ARBA00022676"/>
    </source>
</evidence>
<dbReference type="EMBL" id="QNRT01000001">
    <property type="protein sequence ID" value="RBP53652.1"/>
    <property type="molecule type" value="Genomic_DNA"/>
</dbReference>
<dbReference type="PANTHER" id="PTHR30160:SF7">
    <property type="entry name" value="ADP-HEPTOSE--LPS HEPTOSYLTRANSFERASE 2"/>
    <property type="match status" value="1"/>
</dbReference>
<evidence type="ECO:0000313" key="4">
    <source>
        <dbReference type="Proteomes" id="UP000253083"/>
    </source>
</evidence>
<dbReference type="Pfam" id="PF01075">
    <property type="entry name" value="Glyco_transf_9"/>
    <property type="match status" value="1"/>
</dbReference>
<dbReference type="Gene3D" id="3.40.50.2000">
    <property type="entry name" value="Glycogen Phosphorylase B"/>
    <property type="match status" value="2"/>
</dbReference>
<keyword evidence="1" id="KW-0328">Glycosyltransferase</keyword>
<dbReference type="SUPFAM" id="SSF53756">
    <property type="entry name" value="UDP-Glycosyltransferase/glycogen phosphorylase"/>
    <property type="match status" value="1"/>
</dbReference>
<dbReference type="Proteomes" id="UP000253083">
    <property type="component" value="Unassembled WGS sequence"/>
</dbReference>
<dbReference type="GO" id="GO:0009244">
    <property type="term" value="P:lipopolysaccharide core region biosynthetic process"/>
    <property type="evidence" value="ECO:0007669"/>
    <property type="project" value="TreeGrafter"/>
</dbReference>
<dbReference type="OrthoDB" id="9781892at2"/>
<protein>
    <submittedName>
        <fullName evidence="3">Heptosyltransferase-2</fullName>
    </submittedName>
</protein>
<accession>A0A395JTJ1</accession>
<sequence>MNAYNPTTSALTKPTADTARILVIRFKHIGDVLLTSVLCNTLKQTFPKARVDFLIQQTSADLFVNHPYINKVIAISPAQQKNPFKYWQLIRRITNDNYDLVVDAQSTAKSELVSMLARKNAICIGRKKRRRGFFYTHKVDTSQKQAGNKIEERLSLLEPLRKMGFDVKRYDQMEIAVPDATKARYRQALLDRGVDLSRPIFAVSVSAKLPHKKWRVDYLHHVMDHCVEVYGAQIVLNAGSDTERADALAFMQASRHKESILHDVSTFNLMDLSALLSLCDLYVGNEGGPRHIAQAVGVPSVSIFSPSAKKAEWLPSSSRLHQGVEWDDLVDTSLEEKARVHRQLEVGSAEYFELYYSITPQPVIELIDDVACFAGIQRLDKVHAESQARGGV</sequence>
<dbReference type="InParanoid" id="A0A395JTJ1"/>
<keyword evidence="2 3" id="KW-0808">Transferase</keyword>
<dbReference type="PANTHER" id="PTHR30160">
    <property type="entry name" value="TETRAACYLDISACCHARIDE 4'-KINASE-RELATED"/>
    <property type="match status" value="1"/>
</dbReference>
<proteinExistence type="predicted"/>
<dbReference type="GO" id="GO:0005829">
    <property type="term" value="C:cytosol"/>
    <property type="evidence" value="ECO:0007669"/>
    <property type="project" value="TreeGrafter"/>
</dbReference>
<dbReference type="InterPro" id="IPR002201">
    <property type="entry name" value="Glyco_trans_9"/>
</dbReference>
<dbReference type="RefSeq" id="WP_113953203.1">
    <property type="nucleotide sequence ID" value="NZ_QNRT01000001.1"/>
</dbReference>
<comment type="caution">
    <text evidence="3">The sequence shown here is derived from an EMBL/GenBank/DDBJ whole genome shotgun (WGS) entry which is preliminary data.</text>
</comment>
<keyword evidence="4" id="KW-1185">Reference proteome</keyword>
<dbReference type="CDD" id="cd03789">
    <property type="entry name" value="GT9_LPS_heptosyltransferase"/>
    <property type="match status" value="1"/>
</dbReference>
<evidence type="ECO:0000313" key="3">
    <source>
        <dbReference type="EMBL" id="RBP53652.1"/>
    </source>
</evidence>
<gene>
    <name evidence="3" type="ORF">DFR28_1011039</name>
</gene>